<evidence type="ECO:0000313" key="3">
    <source>
        <dbReference type="Proteomes" id="UP000019243"/>
    </source>
</evidence>
<feature type="domain" description="Scaffold protein Nfu/NifU N-terminal" evidence="1">
    <location>
        <begin position="4"/>
        <end position="86"/>
    </location>
</feature>
<dbReference type="InterPro" id="IPR014824">
    <property type="entry name" value="Nfu/NifU_N"/>
</dbReference>
<dbReference type="SUPFAM" id="SSF110836">
    <property type="entry name" value="Hypothetical protein SAV1430"/>
    <property type="match status" value="1"/>
</dbReference>
<proteinExistence type="predicted"/>
<evidence type="ECO:0000259" key="1">
    <source>
        <dbReference type="SMART" id="SM00932"/>
    </source>
</evidence>
<comment type="caution">
    <text evidence="2">The sequence shown here is derived from an EMBL/GenBank/DDBJ whole genome shotgun (WGS) entry which is preliminary data.</text>
</comment>
<organism evidence="2 3">
    <name type="scientific">Brochothrix campestris FSL F6-1037</name>
    <dbReference type="NCBI Taxonomy" id="1265861"/>
    <lineage>
        <taxon>Bacteria</taxon>
        <taxon>Bacillati</taxon>
        <taxon>Bacillota</taxon>
        <taxon>Bacilli</taxon>
        <taxon>Bacillales</taxon>
        <taxon>Listeriaceae</taxon>
        <taxon>Brochothrix</taxon>
    </lineage>
</organism>
<dbReference type="Gene3D" id="3.30.1370.70">
    <property type="entry name" value="Scaffold protein Nfu/NifU, N-terminal domain"/>
    <property type="match status" value="1"/>
</dbReference>
<dbReference type="Pfam" id="PF08712">
    <property type="entry name" value="Nfu_N"/>
    <property type="match status" value="1"/>
</dbReference>
<dbReference type="Proteomes" id="UP000019243">
    <property type="component" value="Unassembled WGS sequence"/>
</dbReference>
<dbReference type="STRING" id="1265861.BCAMP_10845"/>
<dbReference type="OrthoDB" id="420201at2"/>
<gene>
    <name evidence="2" type="ORF">BCAMP_10845</name>
</gene>
<name>W7CAD5_9LIST</name>
<sequence>MKLLKVQRTPNPLAMKLTIDETLVDESASGVTYSRHEAGLPRDILRLFTITGINQIYRYADFMTVEKKTNADWKDILPQIKTILNG</sequence>
<accession>W7CAD5</accession>
<dbReference type="EMBL" id="AODH01000047">
    <property type="protein sequence ID" value="EUJ36304.1"/>
    <property type="molecule type" value="Genomic_DNA"/>
</dbReference>
<dbReference type="RefSeq" id="WP_035315372.1">
    <property type="nucleotide sequence ID" value="NZ_AODH01000047.1"/>
</dbReference>
<evidence type="ECO:0000313" key="2">
    <source>
        <dbReference type="EMBL" id="EUJ36304.1"/>
    </source>
</evidence>
<reference evidence="2 3" key="1">
    <citation type="submission" date="2012-12" db="EMBL/GenBank/DDBJ databases">
        <title>Novel taxa of Listeriaceae from agricultural environments in the United States.</title>
        <authorList>
            <person name="den Bakker H.C."/>
            <person name="Allred A."/>
            <person name="Warchocki S."/>
            <person name="Wright E.M."/>
            <person name="Burrell A."/>
            <person name="Nightingale K.K."/>
            <person name="Kephart D."/>
            <person name="Wiedmann M."/>
        </authorList>
    </citation>
    <scope>NUCLEOTIDE SEQUENCE [LARGE SCALE GENOMIC DNA]</scope>
    <source>
        <strain evidence="2 3">FSL F6-1037</strain>
    </source>
</reference>
<dbReference type="InterPro" id="IPR036498">
    <property type="entry name" value="Nfu/NifU_N_sf"/>
</dbReference>
<protein>
    <recommendedName>
        <fullName evidence="1">Scaffold protein Nfu/NifU N-terminal domain-containing protein</fullName>
    </recommendedName>
</protein>
<dbReference type="SMART" id="SM00932">
    <property type="entry name" value="Nfu_N"/>
    <property type="match status" value="1"/>
</dbReference>
<dbReference type="AlphaFoldDB" id="W7CAD5"/>
<keyword evidence="3" id="KW-1185">Reference proteome</keyword>